<keyword evidence="6" id="KW-0408">Iron</keyword>
<evidence type="ECO:0000256" key="11">
    <source>
        <dbReference type="RuleBase" id="RU003357"/>
    </source>
</evidence>
<dbReference type="OrthoDB" id="9768177at2"/>
<evidence type="ECO:0000256" key="5">
    <source>
        <dbReference type="ARBA" id="ARBA00022692"/>
    </source>
</evidence>
<evidence type="ECO:0000256" key="12">
    <source>
        <dbReference type="SAM" id="Phobius"/>
    </source>
</evidence>
<evidence type="ECO:0000256" key="4">
    <source>
        <dbReference type="ARBA" id="ARBA00022496"/>
    </source>
</evidence>
<dbReference type="Pfam" id="PF07715">
    <property type="entry name" value="Plug"/>
    <property type="match status" value="1"/>
</dbReference>
<dbReference type="Gene3D" id="2.170.130.10">
    <property type="entry name" value="TonB-dependent receptor, plug domain"/>
    <property type="match status" value="1"/>
</dbReference>
<dbReference type="Proteomes" id="UP000253961">
    <property type="component" value="Unassembled WGS sequence"/>
</dbReference>
<keyword evidence="4" id="KW-0406">Ion transport</keyword>
<evidence type="ECO:0000256" key="7">
    <source>
        <dbReference type="ARBA" id="ARBA00023077"/>
    </source>
</evidence>
<keyword evidence="5 10" id="KW-0812">Transmembrane</keyword>
<evidence type="ECO:0000256" key="2">
    <source>
        <dbReference type="ARBA" id="ARBA00022448"/>
    </source>
</evidence>
<evidence type="ECO:0000313" key="14">
    <source>
        <dbReference type="EMBL" id="RDC55917.1"/>
    </source>
</evidence>
<sequence>MGQLLSVKNGHKPNKVYQKLNLKPDLCKQYIQKTKLIMRLTTVILIATFMQASAAGFAQKISINKSNVLLVDVITELRKQSGYNFIASGELLNKARLVSIAVKNTEFKTVLDQIFNDQPITYEINNNTVTLKAKPAGLLDRVTEWFQITDVSGTIVDSLSNKPLPGATITVKGKNQAVRSAADGSFKLLNVDENAILVIKFIGYKAKEIKAEKNMGIIRLSIDVGELEEVGVTVNTGYQRIKPEQSTGAVSQISTKEYESRVSTDFLDGLVNRLPGLMINNSVLFNSTDPNGNTSSRPLFNIRGISTMSANQNPLIVVDGYPTELTLDMIDPNEIKSVTILKDAASATVYGVRASNGVIIIERKQANPGAAQFNFRTTLGLKPEEDYSRYRWDPDASAINASYVRERQSLNITPATWSTLFNPGVGNIRRSIPFYIQSQLAAGIISSAQAESSFAELANYDNLNDYNRLFQRTAATQTNTLNVSGGVPNALYYITANYTDNRNNAILNDNNRFLLTGRTTLKLAKRLSLELTTEYQEQRFNSAPIPVVSQFAGYERYEDVNGNPNAIISMSYAPVYNNFLLSQGLLDQNYYPLVDAYSVSDKTRTMNNKTIANFTYDIGKGFNLLFGGVYETSRSEIRHLAGQGSSEVNAWVNNYTVTAGGTFKRNVPDGDFLRQQNTSSTGYTARTQLNYNKKFGDHSINAIAGGEIRSILNKGNLASYFGYNDQSLLQQPVDYASIFNGLASVRGTLVTGNTLGSLTSFFNQTYNEDRYLSAFSNVVYSFKDTYSLSGSIRIDQSNLFGSDPRYKYKPLWSLGAAWNIHREDFMNNINWLHQLKLRSAFGFNGNVAKLSLPQVIAQAQNNTSNTPILTSLVLASNANSSLRWEQTENFNLGLDFNIFKNITGSFDYYTKKTTDVMGNSTIDPTLGATSALINYATIRNNGLEFSLKADWISNKNFNWNTGLVIAKNGSKVLDVYRTGRYDPQVLDILGYVNGYPVGAMFSYNTTGLNNEGHPIILDPSGKSYVVNTSTITNPLVAAMSNKDSGLVQYSGTTIPSISAGLSNRIDVGSFYFFAMINYYGGFKVRVPRPTPVDNRPLLGANNYWRVAGDELNTDIPNLVDLNSPNPSWAYRYNSNYVVHGDYLTLGDVTASYRLNNVPFIKKAGFKNFEIKAQVSNLYTVGFNRYNFSMGTGSYAKSYVTPTYTLGLFTNF</sequence>
<gene>
    <name evidence="14" type="ORF">DU508_13690</name>
</gene>
<evidence type="ECO:0000313" key="15">
    <source>
        <dbReference type="Proteomes" id="UP000253961"/>
    </source>
</evidence>
<dbReference type="Pfam" id="PF13715">
    <property type="entry name" value="CarbopepD_reg_2"/>
    <property type="match status" value="1"/>
</dbReference>
<keyword evidence="2 10" id="KW-0813">Transport</keyword>
<protein>
    <submittedName>
        <fullName evidence="14">SusC/RagA family TonB-linked outer membrane protein</fullName>
    </submittedName>
</protein>
<dbReference type="InterPro" id="IPR037066">
    <property type="entry name" value="Plug_dom_sf"/>
</dbReference>
<evidence type="ECO:0000256" key="6">
    <source>
        <dbReference type="ARBA" id="ARBA00023004"/>
    </source>
</evidence>
<keyword evidence="3 10" id="KW-1134">Transmembrane beta strand</keyword>
<dbReference type="SMART" id="SM00965">
    <property type="entry name" value="STN"/>
    <property type="match status" value="1"/>
</dbReference>
<keyword evidence="8 10" id="KW-0472">Membrane</keyword>
<reference evidence="14 15" key="1">
    <citation type="submission" date="2018-07" db="EMBL/GenBank/DDBJ databases">
        <title>Pedobacter sp. nov., isolated from soil.</title>
        <authorList>
            <person name="Zhou L.Y."/>
            <person name="Du Z.J."/>
        </authorList>
    </citation>
    <scope>NUCLEOTIDE SEQUENCE [LARGE SCALE GENOMIC DNA]</scope>
    <source>
        <strain evidence="14 15">JDX94</strain>
    </source>
</reference>
<comment type="caution">
    <text evidence="14">The sequence shown here is derived from an EMBL/GenBank/DDBJ whole genome shotgun (WGS) entry which is preliminary data.</text>
</comment>
<dbReference type="Gene3D" id="2.40.170.20">
    <property type="entry name" value="TonB-dependent receptor, beta-barrel domain"/>
    <property type="match status" value="1"/>
</dbReference>
<evidence type="ECO:0000256" key="9">
    <source>
        <dbReference type="ARBA" id="ARBA00023237"/>
    </source>
</evidence>
<feature type="domain" description="Secretin/TonB short N-terminal" evidence="13">
    <location>
        <begin position="83"/>
        <end position="134"/>
    </location>
</feature>
<keyword evidence="15" id="KW-1185">Reference proteome</keyword>
<dbReference type="NCBIfam" id="TIGR04056">
    <property type="entry name" value="OMP_RagA_SusC"/>
    <property type="match status" value="1"/>
</dbReference>
<dbReference type="PROSITE" id="PS52016">
    <property type="entry name" value="TONB_DEPENDENT_REC_3"/>
    <property type="match status" value="1"/>
</dbReference>
<dbReference type="InterPro" id="IPR039426">
    <property type="entry name" value="TonB-dep_rcpt-like"/>
</dbReference>
<evidence type="ECO:0000256" key="1">
    <source>
        <dbReference type="ARBA" id="ARBA00004571"/>
    </source>
</evidence>
<evidence type="ECO:0000256" key="8">
    <source>
        <dbReference type="ARBA" id="ARBA00023136"/>
    </source>
</evidence>
<evidence type="ECO:0000259" key="13">
    <source>
        <dbReference type="SMART" id="SM00965"/>
    </source>
</evidence>
<accession>A0A369PY49</accession>
<keyword evidence="9 10" id="KW-0998">Cell outer membrane</keyword>
<dbReference type="EMBL" id="QPKV01000005">
    <property type="protein sequence ID" value="RDC55917.1"/>
    <property type="molecule type" value="Genomic_DNA"/>
</dbReference>
<dbReference type="InterPro" id="IPR023996">
    <property type="entry name" value="TonB-dep_OMP_SusC/RagA"/>
</dbReference>
<dbReference type="InterPro" id="IPR012910">
    <property type="entry name" value="Plug_dom"/>
</dbReference>
<keyword evidence="12" id="KW-1133">Transmembrane helix</keyword>
<dbReference type="GO" id="GO:0009279">
    <property type="term" value="C:cell outer membrane"/>
    <property type="evidence" value="ECO:0007669"/>
    <property type="project" value="UniProtKB-SubCell"/>
</dbReference>
<dbReference type="InterPro" id="IPR008969">
    <property type="entry name" value="CarboxyPept-like_regulatory"/>
</dbReference>
<dbReference type="InterPro" id="IPR011662">
    <property type="entry name" value="Secretin/TonB_short_N"/>
</dbReference>
<dbReference type="GO" id="GO:0006826">
    <property type="term" value="P:iron ion transport"/>
    <property type="evidence" value="ECO:0007669"/>
    <property type="project" value="UniProtKB-KW"/>
</dbReference>
<proteinExistence type="inferred from homology"/>
<keyword evidence="7 11" id="KW-0798">TonB box</keyword>
<dbReference type="AlphaFoldDB" id="A0A369PY49"/>
<organism evidence="14 15">
    <name type="scientific">Pedobacter chinensis</name>
    <dbReference type="NCBI Taxonomy" id="2282421"/>
    <lineage>
        <taxon>Bacteria</taxon>
        <taxon>Pseudomonadati</taxon>
        <taxon>Bacteroidota</taxon>
        <taxon>Sphingobacteriia</taxon>
        <taxon>Sphingobacteriales</taxon>
        <taxon>Sphingobacteriaceae</taxon>
        <taxon>Pedobacter</taxon>
    </lineage>
</organism>
<dbReference type="SUPFAM" id="SSF49464">
    <property type="entry name" value="Carboxypeptidase regulatory domain-like"/>
    <property type="match status" value="1"/>
</dbReference>
<dbReference type="Gene3D" id="2.60.40.1120">
    <property type="entry name" value="Carboxypeptidase-like, regulatory domain"/>
    <property type="match status" value="1"/>
</dbReference>
<evidence type="ECO:0000256" key="10">
    <source>
        <dbReference type="PROSITE-ProRule" id="PRU01360"/>
    </source>
</evidence>
<comment type="subcellular location">
    <subcellularLocation>
        <location evidence="1 10">Cell outer membrane</location>
        <topology evidence="1 10">Multi-pass membrane protein</topology>
    </subcellularLocation>
</comment>
<evidence type="ECO:0000256" key="3">
    <source>
        <dbReference type="ARBA" id="ARBA00022452"/>
    </source>
</evidence>
<name>A0A369PY49_9SPHI</name>
<dbReference type="InterPro" id="IPR000531">
    <property type="entry name" value="Beta-barrel_TonB"/>
</dbReference>
<comment type="similarity">
    <text evidence="10 11">Belongs to the TonB-dependent receptor family.</text>
</comment>
<dbReference type="Pfam" id="PF00593">
    <property type="entry name" value="TonB_dep_Rec_b-barrel"/>
    <property type="match status" value="1"/>
</dbReference>
<keyword evidence="4" id="KW-0410">Iron transport</keyword>
<feature type="transmembrane region" description="Helical" evidence="12">
    <location>
        <begin position="36"/>
        <end position="58"/>
    </location>
</feature>
<dbReference type="InterPro" id="IPR036942">
    <property type="entry name" value="Beta-barrel_TonB_sf"/>
</dbReference>
<dbReference type="SUPFAM" id="SSF56935">
    <property type="entry name" value="Porins"/>
    <property type="match status" value="1"/>
</dbReference>
<dbReference type="Pfam" id="PF07660">
    <property type="entry name" value="STN"/>
    <property type="match status" value="1"/>
</dbReference>